<evidence type="ECO:0000256" key="1">
    <source>
        <dbReference type="ARBA" id="ARBA00001231"/>
    </source>
</evidence>
<comment type="caution">
    <text evidence="10">The sequence shown here is derived from an EMBL/GenBank/DDBJ whole genome shotgun (WGS) entry which is preliminary data.</text>
</comment>
<evidence type="ECO:0000259" key="8">
    <source>
        <dbReference type="Pfam" id="PF00933"/>
    </source>
</evidence>
<feature type="domain" description="Glycoside hydrolase family 3 N-terminal" evidence="8">
    <location>
        <begin position="52"/>
        <end position="391"/>
    </location>
</feature>
<sequence>MHHRATPHTPSRRTVLAVTAAAAAAAVTGVTTPAVAAGDDRRLKRLISRMSLEEKVGQLFVMRVFGHSATAPDQADIDANLKEIGVRTAAELIATYHVGGIIYFSWAHNTRDPHQIADLSNGIQRAALAQPAPVPVLISIDQEHGIVARIGEPATLMPGAMALGAGGSRSDARRAAQIAGRELAAMGIRQNYAPVADVNVNPANPVIGVRSFGADPQAVAALVAAQVNGYQRAGVAATAKHFPGHGDTETDSHYGLPTILHTREQWQTLDAPPFRAAIAAGIDSIMTAHIVVPALDPAEDPATLSRPILTGILREQLGYDGVVVTDSLGMQGVRTKYGDDRVPVLALKAGCDQLLNPPNLAVAWNAVLKAVRSGEIAESRIEESILRILRLKAKRGLLHEPYVTDRGVDRTVGTDPHLATADRIAERTTTLLLNSGGLLPLSPQERPNLLVVGADVASPSGTTGPPTATLAAALTELGFTTRLLPTGTAPSAAKIDEAVAAAAGKDAVIVGTYNVTATSSQRTLVSRLAATGVPVVTVSLRNPYDIARLSGQRATLATYSWTDVEVRAAARVIAGRARPEGRLPVPVQRADDPAQVLYPMGYGLSYA</sequence>
<evidence type="ECO:0000256" key="2">
    <source>
        <dbReference type="ARBA" id="ARBA00005336"/>
    </source>
</evidence>
<reference evidence="10" key="1">
    <citation type="submission" date="2023-06" db="EMBL/GenBank/DDBJ databases">
        <title>WGS-Sequencing of Streptomyces ficellus isolate 21 collected from sand in Gara Djebilet Iron Mine in Algeria.</title>
        <authorList>
            <person name="Zegers G.P."/>
            <person name="Gomez A."/>
            <person name="Gueddou A."/>
            <person name="Zahara A.F."/>
            <person name="Worth M."/>
            <person name="Sevigny J.L."/>
            <person name="Tisa L."/>
        </authorList>
    </citation>
    <scope>NUCLEOTIDE SEQUENCE</scope>
    <source>
        <strain evidence="10">AS11</strain>
    </source>
</reference>
<keyword evidence="11" id="KW-1185">Reference proteome</keyword>
<keyword evidence="4 6" id="KW-0378">Hydrolase</keyword>
<dbReference type="PANTHER" id="PTHR30480">
    <property type="entry name" value="BETA-HEXOSAMINIDASE-RELATED"/>
    <property type="match status" value="1"/>
</dbReference>
<comment type="similarity">
    <text evidence="2 6">Belongs to the glycosyl hydrolase 3 family.</text>
</comment>
<dbReference type="SUPFAM" id="SSF52279">
    <property type="entry name" value="Beta-D-glucan exohydrolase, C-terminal domain"/>
    <property type="match status" value="1"/>
</dbReference>
<keyword evidence="7" id="KW-0732">Signal</keyword>
<dbReference type="EMBL" id="JAUEPL010000006">
    <property type="protein sequence ID" value="MDN3293810.1"/>
    <property type="molecule type" value="Genomic_DNA"/>
</dbReference>
<dbReference type="PROSITE" id="PS00775">
    <property type="entry name" value="GLYCOSYL_HYDROL_F3"/>
    <property type="match status" value="1"/>
</dbReference>
<gene>
    <name evidence="10" type="ORF">QWM81_07090</name>
</gene>
<dbReference type="GO" id="GO:0016787">
    <property type="term" value="F:hydrolase activity"/>
    <property type="evidence" value="ECO:0007669"/>
    <property type="project" value="UniProtKB-KW"/>
</dbReference>
<evidence type="ECO:0000313" key="11">
    <source>
        <dbReference type="Proteomes" id="UP001174050"/>
    </source>
</evidence>
<evidence type="ECO:0000256" key="6">
    <source>
        <dbReference type="RuleBase" id="RU361161"/>
    </source>
</evidence>
<dbReference type="PANTHER" id="PTHR30480:SF13">
    <property type="entry name" value="BETA-HEXOSAMINIDASE"/>
    <property type="match status" value="1"/>
</dbReference>
<feature type="domain" description="Glycoside hydrolase family 3 C-terminal" evidence="9">
    <location>
        <begin position="430"/>
        <end position="606"/>
    </location>
</feature>
<dbReference type="RefSeq" id="WP_290110749.1">
    <property type="nucleotide sequence ID" value="NZ_JAUEPL010000006.1"/>
</dbReference>
<dbReference type="Gene3D" id="3.20.20.300">
    <property type="entry name" value="Glycoside hydrolase, family 3, N-terminal domain"/>
    <property type="match status" value="1"/>
</dbReference>
<protein>
    <recommendedName>
        <fullName evidence="3">beta-N-acetylhexosaminidase</fullName>
        <ecNumber evidence="3">3.2.1.52</ecNumber>
    </recommendedName>
</protein>
<dbReference type="InterPro" id="IPR017853">
    <property type="entry name" value="GH"/>
</dbReference>
<evidence type="ECO:0000256" key="4">
    <source>
        <dbReference type="ARBA" id="ARBA00022801"/>
    </source>
</evidence>
<evidence type="ECO:0000256" key="3">
    <source>
        <dbReference type="ARBA" id="ARBA00012663"/>
    </source>
</evidence>
<dbReference type="InterPro" id="IPR036881">
    <property type="entry name" value="Glyco_hydro_3_C_sf"/>
</dbReference>
<dbReference type="SUPFAM" id="SSF51445">
    <property type="entry name" value="(Trans)glycosidases"/>
    <property type="match status" value="1"/>
</dbReference>
<evidence type="ECO:0000313" key="10">
    <source>
        <dbReference type="EMBL" id="MDN3293810.1"/>
    </source>
</evidence>
<evidence type="ECO:0000256" key="7">
    <source>
        <dbReference type="SAM" id="SignalP"/>
    </source>
</evidence>
<proteinExistence type="inferred from homology"/>
<dbReference type="InterPro" id="IPR019800">
    <property type="entry name" value="Glyco_hydro_3_AS"/>
</dbReference>
<dbReference type="InterPro" id="IPR006311">
    <property type="entry name" value="TAT_signal"/>
</dbReference>
<evidence type="ECO:0000259" key="9">
    <source>
        <dbReference type="Pfam" id="PF01915"/>
    </source>
</evidence>
<dbReference type="Pfam" id="PF00933">
    <property type="entry name" value="Glyco_hydro_3"/>
    <property type="match status" value="1"/>
</dbReference>
<accession>A0ABT7Z2T0</accession>
<dbReference type="InterPro" id="IPR050226">
    <property type="entry name" value="NagZ_Beta-hexosaminidase"/>
</dbReference>
<name>A0ABT7Z2T0_9ACTN</name>
<dbReference type="Proteomes" id="UP001174050">
    <property type="component" value="Unassembled WGS sequence"/>
</dbReference>
<feature type="signal peptide" evidence="7">
    <location>
        <begin position="1"/>
        <end position="36"/>
    </location>
</feature>
<dbReference type="InterPro" id="IPR036962">
    <property type="entry name" value="Glyco_hydro_3_N_sf"/>
</dbReference>
<keyword evidence="5 6" id="KW-0326">Glycosidase</keyword>
<feature type="chain" id="PRO_5047020772" description="beta-N-acetylhexosaminidase" evidence="7">
    <location>
        <begin position="37"/>
        <end position="607"/>
    </location>
</feature>
<evidence type="ECO:0000256" key="5">
    <source>
        <dbReference type="ARBA" id="ARBA00023295"/>
    </source>
</evidence>
<dbReference type="EC" id="3.2.1.52" evidence="3"/>
<dbReference type="Pfam" id="PF01915">
    <property type="entry name" value="Glyco_hydro_3_C"/>
    <property type="match status" value="1"/>
</dbReference>
<comment type="catalytic activity">
    <reaction evidence="1">
        <text>Hydrolysis of terminal non-reducing N-acetyl-D-hexosamine residues in N-acetyl-beta-D-hexosaminides.</text>
        <dbReference type="EC" id="3.2.1.52"/>
    </reaction>
</comment>
<dbReference type="InterPro" id="IPR001764">
    <property type="entry name" value="Glyco_hydro_3_N"/>
</dbReference>
<organism evidence="10 11">
    <name type="scientific">Streptomyces ficellus</name>
    <dbReference type="NCBI Taxonomy" id="1977088"/>
    <lineage>
        <taxon>Bacteria</taxon>
        <taxon>Bacillati</taxon>
        <taxon>Actinomycetota</taxon>
        <taxon>Actinomycetes</taxon>
        <taxon>Kitasatosporales</taxon>
        <taxon>Streptomycetaceae</taxon>
        <taxon>Streptomyces</taxon>
    </lineage>
</organism>
<dbReference type="Gene3D" id="3.40.50.1700">
    <property type="entry name" value="Glycoside hydrolase family 3 C-terminal domain"/>
    <property type="match status" value="1"/>
</dbReference>
<dbReference type="InterPro" id="IPR002772">
    <property type="entry name" value="Glyco_hydro_3_C"/>
</dbReference>
<dbReference type="PROSITE" id="PS51318">
    <property type="entry name" value="TAT"/>
    <property type="match status" value="1"/>
</dbReference>